<protein>
    <recommendedName>
        <fullName evidence="4">PIN domain-containing protein</fullName>
    </recommendedName>
</protein>
<dbReference type="Proteomes" id="UP000053259">
    <property type="component" value="Unassembled WGS sequence"/>
</dbReference>
<evidence type="ECO:0008006" key="4">
    <source>
        <dbReference type="Google" id="ProtNLM"/>
    </source>
</evidence>
<name>A0A0D2AJQ2_9PEZI</name>
<dbReference type="VEuPathDB" id="FungiDB:PV09_01979"/>
<sequence>MTTTLHGTYDMPHTTDRRLTAPARKRFNCFVDDTALIAGLKKSTRDGIKKWVNHGAIQVYVPLHTLERLRYLAQQTDRPGRVSIDAREAIDWLDNITSDSDNPASKLVHLEAPLQMFDSWAEVEKFMLPETLLSMESEQPEASVAASSAATAECSDSNLADSLADLRMDALPDNASVSSQGSVGARTSSPISVYSATSPGLLIASPFREPKAVQPIGHGRPMHRKNNSNVSSTSTDHTIVTKKPKVVPRSLQPFFNHLLWRVNQGTNFTETMDTYILVTNDPLKQQIGQRFGIRCKRLEQLREIIAREDRDLKNRQQMLKKEIRNPAVSKEAEVGVKTPAKRHDTANGTDGAHDQDDDEDEIVFKRPPPKAPQAMNAHANGKHVFDPNVFGGRGQYMFARGARGMYRGGRGGGGSSANNRSSNNHHNNNNDRHFHPRNGGASTTPRQLQLQAATPVDLTKPIDPDSYSRPGSTKGMSRGGRRRLWEPT</sequence>
<feature type="region of interest" description="Disordered" evidence="1">
    <location>
        <begin position="328"/>
        <end position="376"/>
    </location>
</feature>
<dbReference type="RefSeq" id="XP_016216966.1">
    <property type="nucleotide sequence ID" value="XM_016354950.1"/>
</dbReference>
<feature type="region of interest" description="Disordered" evidence="1">
    <location>
        <begin position="407"/>
        <end position="488"/>
    </location>
</feature>
<dbReference type="RefSeq" id="XP_016216965.1">
    <property type="nucleotide sequence ID" value="XM_016354949.1"/>
</dbReference>
<dbReference type="EMBL" id="KN847533">
    <property type="protein sequence ID" value="KIW07097.1"/>
    <property type="molecule type" value="Genomic_DNA"/>
</dbReference>
<dbReference type="EMBL" id="KN847533">
    <property type="protein sequence ID" value="KIW07100.1"/>
    <property type="molecule type" value="Genomic_DNA"/>
</dbReference>
<proteinExistence type="predicted"/>
<dbReference type="EMBL" id="KN847533">
    <property type="protein sequence ID" value="KIW07099.1"/>
    <property type="molecule type" value="Genomic_DNA"/>
</dbReference>
<dbReference type="AlphaFoldDB" id="A0A0D2AJQ2"/>
<feature type="compositionally biased region" description="Polar residues" evidence="1">
    <location>
        <begin position="440"/>
        <end position="452"/>
    </location>
</feature>
<feature type="region of interest" description="Disordered" evidence="1">
    <location>
        <begin position="214"/>
        <end position="239"/>
    </location>
</feature>
<feature type="compositionally biased region" description="Low complexity" evidence="1">
    <location>
        <begin position="416"/>
        <end position="427"/>
    </location>
</feature>
<dbReference type="RefSeq" id="XP_016216970.1">
    <property type="nucleotide sequence ID" value="XM_016354954.1"/>
</dbReference>
<dbReference type="OrthoDB" id="5361617at2759"/>
<dbReference type="RefSeq" id="XP_016216969.1">
    <property type="nucleotide sequence ID" value="XM_016354953.1"/>
</dbReference>
<keyword evidence="3" id="KW-1185">Reference proteome</keyword>
<feature type="compositionally biased region" description="Polar residues" evidence="1">
    <location>
        <begin position="227"/>
        <end position="238"/>
    </location>
</feature>
<dbReference type="STRING" id="253628.A0A0D2AJQ2"/>
<dbReference type="RefSeq" id="XP_016216968.1">
    <property type="nucleotide sequence ID" value="XM_016354952.1"/>
</dbReference>
<evidence type="ECO:0000313" key="2">
    <source>
        <dbReference type="EMBL" id="KIW07098.1"/>
    </source>
</evidence>
<dbReference type="HOGENOM" id="CLU_647214_0_0_1"/>
<dbReference type="EMBL" id="KN847533">
    <property type="protein sequence ID" value="KIW07098.1"/>
    <property type="molecule type" value="Genomic_DNA"/>
</dbReference>
<gene>
    <name evidence="2" type="ORF">PV09_01979</name>
</gene>
<dbReference type="GeneID" id="27309952"/>
<accession>A0A0D2AJQ2</accession>
<reference evidence="2 3" key="1">
    <citation type="submission" date="2015-01" db="EMBL/GenBank/DDBJ databases">
        <title>The Genome Sequence of Ochroconis gallopava CBS43764.</title>
        <authorList>
            <consortium name="The Broad Institute Genomics Platform"/>
            <person name="Cuomo C."/>
            <person name="de Hoog S."/>
            <person name="Gorbushina A."/>
            <person name="Stielow B."/>
            <person name="Teixiera M."/>
            <person name="Abouelleil A."/>
            <person name="Chapman S.B."/>
            <person name="Priest M."/>
            <person name="Young S.K."/>
            <person name="Wortman J."/>
            <person name="Nusbaum C."/>
            <person name="Birren B."/>
        </authorList>
    </citation>
    <scope>NUCLEOTIDE SEQUENCE [LARGE SCALE GENOMIC DNA]</scope>
    <source>
        <strain evidence="2 3">CBS 43764</strain>
    </source>
</reference>
<dbReference type="EMBL" id="KN847533">
    <property type="protein sequence ID" value="KIW07101.1"/>
    <property type="molecule type" value="Genomic_DNA"/>
</dbReference>
<evidence type="ECO:0000256" key="1">
    <source>
        <dbReference type="SAM" id="MobiDB-lite"/>
    </source>
</evidence>
<evidence type="ECO:0000313" key="3">
    <source>
        <dbReference type="Proteomes" id="UP000053259"/>
    </source>
</evidence>
<organism evidence="2 3">
    <name type="scientific">Verruconis gallopava</name>
    <dbReference type="NCBI Taxonomy" id="253628"/>
    <lineage>
        <taxon>Eukaryota</taxon>
        <taxon>Fungi</taxon>
        <taxon>Dikarya</taxon>
        <taxon>Ascomycota</taxon>
        <taxon>Pezizomycotina</taxon>
        <taxon>Dothideomycetes</taxon>
        <taxon>Pleosporomycetidae</taxon>
        <taxon>Venturiales</taxon>
        <taxon>Sympoventuriaceae</taxon>
        <taxon>Verruconis</taxon>
    </lineage>
</organism>
<dbReference type="EMBL" id="KN847533">
    <property type="protein sequence ID" value="KIW07096.1"/>
    <property type="molecule type" value="Genomic_DNA"/>
</dbReference>
<dbReference type="RefSeq" id="XP_016216967.1">
    <property type="nucleotide sequence ID" value="XM_016354951.1"/>
</dbReference>